<feature type="signal peptide" evidence="2">
    <location>
        <begin position="1"/>
        <end position="19"/>
    </location>
</feature>
<dbReference type="InterPro" id="IPR025392">
    <property type="entry name" value="DUF4124"/>
</dbReference>
<evidence type="ECO:0000259" key="3">
    <source>
        <dbReference type="Pfam" id="PF13511"/>
    </source>
</evidence>
<sequence>MSLRLVLPLFFALALSAQAGDRLYKWVDENGKVQYSDKPPAQQTQKGHTEMNRRAMPLKQVEGYLTPEQRAAREAEEAQKRVEEQKRTEAKRRDKALTQSFTSTAEIDAIRDRNIEQVEALIQADKQRIETATKRLEGLHKQTERFTKRNRPIPEDIQANIAETEQELVKLNDNLKRRETEIGQIRERAEADKKRLVELKGDTVLKKK</sequence>
<feature type="compositionally biased region" description="Basic and acidic residues" evidence="1">
    <location>
        <begin position="70"/>
        <end position="95"/>
    </location>
</feature>
<keyword evidence="5" id="KW-1185">Reference proteome</keyword>
<evidence type="ECO:0000313" key="4">
    <source>
        <dbReference type="EMBL" id="MFC4159867.1"/>
    </source>
</evidence>
<proteinExistence type="predicted"/>
<reference evidence="5" key="1">
    <citation type="journal article" date="2019" name="Int. J. Syst. Evol. Microbiol.">
        <title>The Global Catalogue of Microorganisms (GCM) 10K type strain sequencing project: providing services to taxonomists for standard genome sequencing and annotation.</title>
        <authorList>
            <consortium name="The Broad Institute Genomics Platform"/>
            <consortium name="The Broad Institute Genome Sequencing Center for Infectious Disease"/>
            <person name="Wu L."/>
            <person name="Ma J."/>
        </authorList>
    </citation>
    <scope>NUCLEOTIDE SEQUENCE [LARGE SCALE GENOMIC DNA]</scope>
    <source>
        <strain evidence="5">LMG 29894</strain>
    </source>
</reference>
<feature type="domain" description="DUF4124" evidence="3">
    <location>
        <begin position="11"/>
        <end position="46"/>
    </location>
</feature>
<protein>
    <submittedName>
        <fullName evidence="4">DUF4124 domain-containing protein</fullName>
    </submittedName>
</protein>
<feature type="region of interest" description="Disordered" evidence="1">
    <location>
        <begin position="69"/>
        <end position="95"/>
    </location>
</feature>
<comment type="caution">
    <text evidence="4">The sequence shown here is derived from an EMBL/GenBank/DDBJ whole genome shotgun (WGS) entry which is preliminary data.</text>
</comment>
<dbReference type="Proteomes" id="UP001595791">
    <property type="component" value="Unassembled WGS sequence"/>
</dbReference>
<dbReference type="EMBL" id="JBHSBU010000001">
    <property type="protein sequence ID" value="MFC4159867.1"/>
    <property type="molecule type" value="Genomic_DNA"/>
</dbReference>
<evidence type="ECO:0000313" key="5">
    <source>
        <dbReference type="Proteomes" id="UP001595791"/>
    </source>
</evidence>
<dbReference type="RefSeq" id="WP_378164083.1">
    <property type="nucleotide sequence ID" value="NZ_JBHSBU010000001.1"/>
</dbReference>
<feature type="chain" id="PRO_5045141382" evidence="2">
    <location>
        <begin position="20"/>
        <end position="208"/>
    </location>
</feature>
<dbReference type="Pfam" id="PF13511">
    <property type="entry name" value="DUF4124"/>
    <property type="match status" value="1"/>
</dbReference>
<evidence type="ECO:0000256" key="1">
    <source>
        <dbReference type="SAM" id="MobiDB-lite"/>
    </source>
</evidence>
<accession>A0ABV8MQA6</accession>
<keyword evidence="2" id="KW-0732">Signal</keyword>
<evidence type="ECO:0000256" key="2">
    <source>
        <dbReference type="SAM" id="SignalP"/>
    </source>
</evidence>
<name>A0ABV8MQA6_9NEIS</name>
<gene>
    <name evidence="4" type="ORF">ACFOW7_10980</name>
</gene>
<organism evidence="4 5">
    <name type="scientific">Chitinimonas lacunae</name>
    <dbReference type="NCBI Taxonomy" id="1963018"/>
    <lineage>
        <taxon>Bacteria</taxon>
        <taxon>Pseudomonadati</taxon>
        <taxon>Pseudomonadota</taxon>
        <taxon>Betaproteobacteria</taxon>
        <taxon>Neisseriales</taxon>
        <taxon>Chitinibacteraceae</taxon>
        <taxon>Chitinimonas</taxon>
    </lineage>
</organism>